<proteinExistence type="inferred from homology"/>
<dbReference type="Gene3D" id="1.20.1330.10">
    <property type="entry name" value="f41 fragment of flagellin, N-terminal domain"/>
    <property type="match status" value="1"/>
</dbReference>
<dbReference type="EMBL" id="JAFBEV010000004">
    <property type="protein sequence ID" value="MBM7657259.1"/>
    <property type="molecule type" value="Genomic_DNA"/>
</dbReference>
<feature type="domain" description="Flagellin C-terminal" evidence="5">
    <location>
        <begin position="216"/>
        <end position="298"/>
    </location>
</feature>
<dbReference type="Proteomes" id="UP000823201">
    <property type="component" value="Unassembled WGS sequence"/>
</dbReference>
<keyword evidence="6" id="KW-0282">Flagellum</keyword>
<dbReference type="NCBIfam" id="TIGR02550">
    <property type="entry name" value="flagell_flgL"/>
    <property type="match status" value="1"/>
</dbReference>
<dbReference type="SUPFAM" id="SSF64518">
    <property type="entry name" value="Phase 1 flagellin"/>
    <property type="match status" value="1"/>
</dbReference>
<evidence type="ECO:0000256" key="1">
    <source>
        <dbReference type="ARBA" id="ARBA00004365"/>
    </source>
</evidence>
<evidence type="ECO:0000259" key="4">
    <source>
        <dbReference type="Pfam" id="PF00669"/>
    </source>
</evidence>
<keyword evidence="6" id="KW-0969">Cilium</keyword>
<dbReference type="InterPro" id="IPR013384">
    <property type="entry name" value="Flagell_FlgL"/>
</dbReference>
<protein>
    <submittedName>
        <fullName evidence="6">Flagellar hook-associated protein 3 FlgL</fullName>
    </submittedName>
</protein>
<evidence type="ECO:0000256" key="3">
    <source>
        <dbReference type="ARBA" id="ARBA00023143"/>
    </source>
</evidence>
<organism evidence="6 7">
    <name type="scientific">Sporolactobacillus spathodeae</name>
    <dbReference type="NCBI Taxonomy" id="1465502"/>
    <lineage>
        <taxon>Bacteria</taxon>
        <taxon>Bacillati</taxon>
        <taxon>Bacillota</taxon>
        <taxon>Bacilli</taxon>
        <taxon>Bacillales</taxon>
        <taxon>Sporolactobacillaceae</taxon>
        <taxon>Sporolactobacillus</taxon>
    </lineage>
</organism>
<keyword evidence="6" id="KW-0966">Cell projection</keyword>
<sequence length="299" mass="32074">MRVTQSMMANSLLQHISDGYSKLADYQNQLSTGKKITKPSDDPVVATMGIAYRTDVSHVEQYQKNVTTAQKWMDSADSALSDVNDVLQRVRELTVEASNGTYTSDQRAAAQAEVNQLTQQLVTIGNTQVGGQYIFSGSDSANPLLTSTSGTVTANTTALSNPDVSLDVNDGIKMSINVPPDAVFTANGSNGLFDDLASLQTTLTTGSSSDISAYLSKIDTHLDAVSSAQADLGAKENRMTMISNRLSDMKTTATKVMSDNEDADYAETIVNLNQQQNVYNASLSVGARVIQQSLVDYLK</sequence>
<dbReference type="InterPro" id="IPR046358">
    <property type="entry name" value="Flagellin_C"/>
</dbReference>
<dbReference type="PANTHER" id="PTHR42792:SF1">
    <property type="entry name" value="FLAGELLAR HOOK-ASSOCIATED PROTEIN 3"/>
    <property type="match status" value="1"/>
</dbReference>
<keyword evidence="3" id="KW-0975">Bacterial flagellum</keyword>
<evidence type="ECO:0000256" key="2">
    <source>
        <dbReference type="ARBA" id="ARBA00005709"/>
    </source>
</evidence>
<keyword evidence="7" id="KW-1185">Reference proteome</keyword>
<evidence type="ECO:0000313" key="6">
    <source>
        <dbReference type="EMBL" id="MBM7657259.1"/>
    </source>
</evidence>
<accession>A0ABS2Q653</accession>
<comment type="caution">
    <text evidence="6">The sequence shown here is derived from an EMBL/GenBank/DDBJ whole genome shotgun (WGS) entry which is preliminary data.</text>
</comment>
<dbReference type="PANTHER" id="PTHR42792">
    <property type="entry name" value="FLAGELLIN"/>
    <property type="match status" value="1"/>
</dbReference>
<evidence type="ECO:0000259" key="5">
    <source>
        <dbReference type="Pfam" id="PF00700"/>
    </source>
</evidence>
<comment type="similarity">
    <text evidence="2">Belongs to the bacterial flagellin family.</text>
</comment>
<dbReference type="InterPro" id="IPR001029">
    <property type="entry name" value="Flagellin_N"/>
</dbReference>
<reference evidence="6 7" key="1">
    <citation type="submission" date="2021-01" db="EMBL/GenBank/DDBJ databases">
        <title>Genomic Encyclopedia of Type Strains, Phase IV (KMG-IV): sequencing the most valuable type-strain genomes for metagenomic binning, comparative biology and taxonomic classification.</title>
        <authorList>
            <person name="Goeker M."/>
        </authorList>
    </citation>
    <scope>NUCLEOTIDE SEQUENCE [LARGE SCALE GENOMIC DNA]</scope>
    <source>
        <strain evidence="6 7">DSM 100968</strain>
    </source>
</reference>
<comment type="subcellular location">
    <subcellularLocation>
        <location evidence="1">Bacterial flagellum</location>
    </subcellularLocation>
</comment>
<name>A0ABS2Q653_9BACL</name>
<evidence type="ECO:0000313" key="7">
    <source>
        <dbReference type="Proteomes" id="UP000823201"/>
    </source>
</evidence>
<gene>
    <name evidence="6" type="ORF">JOC27_000700</name>
</gene>
<dbReference type="Pfam" id="PF00700">
    <property type="entry name" value="Flagellin_C"/>
    <property type="match status" value="1"/>
</dbReference>
<dbReference type="RefSeq" id="WP_205005599.1">
    <property type="nucleotide sequence ID" value="NZ_CBCRXA010000016.1"/>
</dbReference>
<feature type="domain" description="Flagellin N-terminal" evidence="4">
    <location>
        <begin position="5"/>
        <end position="138"/>
    </location>
</feature>
<dbReference type="Pfam" id="PF00669">
    <property type="entry name" value="Flagellin_N"/>
    <property type="match status" value="1"/>
</dbReference>
<dbReference type="InterPro" id="IPR001492">
    <property type="entry name" value="Flagellin"/>
</dbReference>